<dbReference type="InterPro" id="IPR006968">
    <property type="entry name" value="RUS_fam"/>
</dbReference>
<name>A0A8K0DXT7_9ROSA</name>
<dbReference type="Proteomes" id="UP000796880">
    <property type="component" value="Unassembled WGS sequence"/>
</dbReference>
<proteinExistence type="inferred from homology"/>
<feature type="region of interest" description="Disordered" evidence="2">
    <location>
        <begin position="1"/>
        <end position="20"/>
    </location>
</feature>
<dbReference type="InterPro" id="IPR055412">
    <property type="entry name" value="UVB_sens_C"/>
</dbReference>
<dbReference type="Pfam" id="PF24160">
    <property type="entry name" value="UVB_sens_C"/>
    <property type="match status" value="1"/>
</dbReference>
<dbReference type="Pfam" id="PF04884">
    <property type="entry name" value="UVB_sens_prot"/>
    <property type="match status" value="1"/>
</dbReference>
<evidence type="ECO:0000313" key="7">
    <source>
        <dbReference type="Proteomes" id="UP000796880"/>
    </source>
</evidence>
<feature type="domain" description="Root UVB sensitive protein C-terminal" evidence="4">
    <location>
        <begin position="355"/>
        <end position="509"/>
    </location>
</feature>
<feature type="domain" description="Protein root UVB sensitive/RUS" evidence="3">
    <location>
        <begin position="123"/>
        <end position="353"/>
    </location>
</feature>
<evidence type="ECO:0000256" key="2">
    <source>
        <dbReference type="SAM" id="MobiDB-lite"/>
    </source>
</evidence>
<dbReference type="OrthoDB" id="364779at2759"/>
<evidence type="ECO:0008006" key="8">
    <source>
        <dbReference type="Google" id="ProtNLM"/>
    </source>
</evidence>
<evidence type="ECO:0000259" key="4">
    <source>
        <dbReference type="Pfam" id="PF24160"/>
    </source>
</evidence>
<dbReference type="EMBL" id="VOIH02000008">
    <property type="protein sequence ID" value="KAF3439310.1"/>
    <property type="molecule type" value="Genomic_DNA"/>
</dbReference>
<comment type="caution">
    <text evidence="6">The sequence shown here is derived from an EMBL/GenBank/DDBJ whole genome shotgun (WGS) entry which is preliminary data.</text>
</comment>
<protein>
    <recommendedName>
        <fullName evidence="8">Protein root UVB sensitive 6</fullName>
    </recommendedName>
</protein>
<gene>
    <name evidence="6" type="ORF">FNV43_RR17586</name>
</gene>
<evidence type="ECO:0000259" key="3">
    <source>
        <dbReference type="Pfam" id="PF04884"/>
    </source>
</evidence>
<dbReference type="AlphaFoldDB" id="A0A8K0DXT7"/>
<keyword evidence="7" id="KW-1185">Reference proteome</keyword>
<evidence type="ECO:0000256" key="1">
    <source>
        <dbReference type="ARBA" id="ARBA00007558"/>
    </source>
</evidence>
<accession>A0A8K0DXT7</accession>
<comment type="similarity">
    <text evidence="1">Belongs to the RUS1 family.</text>
</comment>
<feature type="compositionally biased region" description="Low complexity" evidence="2">
    <location>
        <begin position="10"/>
        <end position="20"/>
    </location>
</feature>
<dbReference type="Pfam" id="PF24162">
    <property type="entry name" value="RUS6_N"/>
    <property type="match status" value="1"/>
</dbReference>
<reference evidence="6" key="1">
    <citation type="submission" date="2020-03" db="EMBL/GenBank/DDBJ databases">
        <title>A high-quality chromosome-level genome assembly of a woody plant with both climbing and erect habits, Rhamnella rubrinervis.</title>
        <authorList>
            <person name="Lu Z."/>
            <person name="Yang Y."/>
            <person name="Zhu X."/>
            <person name="Sun Y."/>
        </authorList>
    </citation>
    <scope>NUCLEOTIDE SEQUENCE</scope>
    <source>
        <strain evidence="6">BYM</strain>
        <tissue evidence="6">Leaf</tissue>
    </source>
</reference>
<evidence type="ECO:0000313" key="6">
    <source>
        <dbReference type="EMBL" id="KAF3439310.1"/>
    </source>
</evidence>
<dbReference type="InterPro" id="IPR054549">
    <property type="entry name" value="UVB_sens_RUS_dom"/>
</dbReference>
<dbReference type="PANTHER" id="PTHR12770">
    <property type="entry name" value="RUS1 FAMILY PROTEIN C16ORF58"/>
    <property type="match status" value="1"/>
</dbReference>
<feature type="domain" description="Protein root UVB sensitive 6 N-terminal" evidence="5">
    <location>
        <begin position="23"/>
        <end position="119"/>
    </location>
</feature>
<organism evidence="6 7">
    <name type="scientific">Rhamnella rubrinervis</name>
    <dbReference type="NCBI Taxonomy" id="2594499"/>
    <lineage>
        <taxon>Eukaryota</taxon>
        <taxon>Viridiplantae</taxon>
        <taxon>Streptophyta</taxon>
        <taxon>Embryophyta</taxon>
        <taxon>Tracheophyta</taxon>
        <taxon>Spermatophyta</taxon>
        <taxon>Magnoliopsida</taxon>
        <taxon>eudicotyledons</taxon>
        <taxon>Gunneridae</taxon>
        <taxon>Pentapetalae</taxon>
        <taxon>rosids</taxon>
        <taxon>fabids</taxon>
        <taxon>Rosales</taxon>
        <taxon>Rhamnaceae</taxon>
        <taxon>rhamnoid group</taxon>
        <taxon>Rhamneae</taxon>
        <taxon>Rhamnella</taxon>
    </lineage>
</organism>
<dbReference type="InterPro" id="IPR057404">
    <property type="entry name" value="RUS6_N"/>
</dbReference>
<dbReference type="PANTHER" id="PTHR12770:SF20">
    <property type="entry name" value="PROTEIN ROOT UVB SENSITIVE 6"/>
    <property type="match status" value="1"/>
</dbReference>
<evidence type="ECO:0000259" key="5">
    <source>
        <dbReference type="Pfam" id="PF24162"/>
    </source>
</evidence>
<sequence length="516" mass="55999">MAPPINLKKTSGSTTLTSTATATSAQDARLLVRETLRISAGLASAPPDSAVPCLSLASGGGSESRKPGLVEDEFVGSSLRLICCEEVDGRRFKYVAESDASTGKLKKNSFRPLSLQTPQAPADELMAFIRSYVVPEGFPGSVTPSYVPYMTWRALKHFFGGAMGVFTTQTLLNSVGISRNRATEGAVAINWILKDGAGRVGKMLFARQGKKFDYDLKQMRLAGDLLMELGAGVELATAAVPHLFLPLACAANVAKNVAAVTSTSTRTPIYKAFAKGENIGDVTAKGECVSNVADLLGTGMSILMSKRNPSLVTTFALLSCGYVFSSYQEVKSVVLHTLNRARFNVAVESFLKTGRVPSLQEGNLNENIFSFPWLKERPIVLGPRFKDAFQDPSVYLAIEPFFEKERYIVSYNPSKGKVYALLKDQAKSDDILKAAFHAHVLLHFIHSSLKSKSVSQNHGKDGYSNFLPTENELEAHVAESCKMVSTAYGIFKRKAAEQGWVMSESLLNPGRARLLK</sequence>